<dbReference type="Proteomes" id="UP001237642">
    <property type="component" value="Unassembled WGS sequence"/>
</dbReference>
<dbReference type="EMBL" id="JAUIZM010000034">
    <property type="protein sequence ID" value="KAK1351470.1"/>
    <property type="molecule type" value="Genomic_DNA"/>
</dbReference>
<comment type="caution">
    <text evidence="1">The sequence shown here is derived from an EMBL/GenBank/DDBJ whole genome shotgun (WGS) entry which is preliminary data.</text>
</comment>
<gene>
    <name evidence="1" type="ORF">POM88_054307</name>
</gene>
<proteinExistence type="predicted"/>
<sequence length="278" mass="30409">MWRAYVLESVGTESGGGDEIWGNVCEEGWFLGSKDKLYGPYTVSELRGNASGSASSNSVGRVSTKCVANMSSDQDCVITSQEDERASQKKEQPAKKQKVLTSVVWEHFIRITSETKEGKKKIDAICTESGGGDEIWGNVCEEGWFLGSKDKLYGPYTVSELRGNASSSASSNSVGMVSTKCFANMSSDQDCVITSQEGEMASQKKEQPTKKQKVLTSTVWEHFNRITSETKEVKKKIDAICTESGGGDEIWGNVCEEGWFLGSKDKLYGPYTVSELRG</sequence>
<dbReference type="AlphaFoldDB" id="A0AAD8GMI8"/>
<protein>
    <submittedName>
        <fullName evidence="1">Uncharacterized protein</fullName>
    </submittedName>
</protein>
<evidence type="ECO:0000313" key="2">
    <source>
        <dbReference type="Proteomes" id="UP001237642"/>
    </source>
</evidence>
<reference evidence="1" key="2">
    <citation type="submission" date="2023-05" db="EMBL/GenBank/DDBJ databases">
        <authorList>
            <person name="Schelkunov M.I."/>
        </authorList>
    </citation>
    <scope>NUCLEOTIDE SEQUENCE</scope>
    <source>
        <strain evidence="1">Hsosn_3</strain>
        <tissue evidence="1">Leaf</tissue>
    </source>
</reference>
<name>A0AAD8GMI8_9APIA</name>
<reference evidence="1" key="1">
    <citation type="submission" date="2023-02" db="EMBL/GenBank/DDBJ databases">
        <title>Genome of toxic invasive species Heracleum sosnowskyi carries increased number of genes despite the absence of recent whole-genome duplications.</title>
        <authorList>
            <person name="Schelkunov M."/>
            <person name="Shtratnikova V."/>
            <person name="Makarenko M."/>
            <person name="Klepikova A."/>
            <person name="Omelchenko D."/>
            <person name="Novikova G."/>
            <person name="Obukhova E."/>
            <person name="Bogdanov V."/>
            <person name="Penin A."/>
            <person name="Logacheva M."/>
        </authorList>
    </citation>
    <scope>NUCLEOTIDE SEQUENCE</scope>
    <source>
        <strain evidence="1">Hsosn_3</strain>
        <tissue evidence="1">Leaf</tissue>
    </source>
</reference>
<evidence type="ECO:0000313" key="1">
    <source>
        <dbReference type="EMBL" id="KAK1351470.1"/>
    </source>
</evidence>
<accession>A0AAD8GMI8</accession>
<organism evidence="1 2">
    <name type="scientific">Heracleum sosnowskyi</name>
    <dbReference type="NCBI Taxonomy" id="360622"/>
    <lineage>
        <taxon>Eukaryota</taxon>
        <taxon>Viridiplantae</taxon>
        <taxon>Streptophyta</taxon>
        <taxon>Embryophyta</taxon>
        <taxon>Tracheophyta</taxon>
        <taxon>Spermatophyta</taxon>
        <taxon>Magnoliopsida</taxon>
        <taxon>eudicotyledons</taxon>
        <taxon>Gunneridae</taxon>
        <taxon>Pentapetalae</taxon>
        <taxon>asterids</taxon>
        <taxon>campanulids</taxon>
        <taxon>Apiales</taxon>
        <taxon>Apiaceae</taxon>
        <taxon>Apioideae</taxon>
        <taxon>apioid superclade</taxon>
        <taxon>Tordylieae</taxon>
        <taxon>Tordyliinae</taxon>
        <taxon>Heracleum</taxon>
    </lineage>
</organism>
<keyword evidence="2" id="KW-1185">Reference proteome</keyword>